<evidence type="ECO:0000256" key="3">
    <source>
        <dbReference type="ARBA" id="ARBA00022448"/>
    </source>
</evidence>
<dbReference type="EMBL" id="DOEK01000046">
    <property type="protein sequence ID" value="HBP31809.1"/>
    <property type="molecule type" value="Genomic_DNA"/>
</dbReference>
<dbReference type="CDD" id="cd01146">
    <property type="entry name" value="FhuD"/>
    <property type="match status" value="1"/>
</dbReference>
<keyword evidence="3" id="KW-0813">Transport</keyword>
<comment type="caution">
    <text evidence="8">The sequence shown here is derived from an EMBL/GenBank/DDBJ whole genome shotgun (WGS) entry which is preliminary data.</text>
</comment>
<keyword evidence="5 6" id="KW-0732">Signal</keyword>
<comment type="subcellular location">
    <subcellularLocation>
        <location evidence="1">Cell envelope</location>
    </subcellularLocation>
</comment>
<evidence type="ECO:0000259" key="7">
    <source>
        <dbReference type="PROSITE" id="PS50983"/>
    </source>
</evidence>
<keyword evidence="4" id="KW-0408">Iron</keyword>
<feature type="domain" description="Fe/B12 periplasmic-binding" evidence="7">
    <location>
        <begin position="54"/>
        <end position="315"/>
    </location>
</feature>
<sequence>MIMPIVFHRCMLICACLMANAAAAAPAESQMNPPKTATQLASAQPESPKAAPQRIAVLDWTIAETMAAMGIFPAAIAEKNSYEVWSRSPAMPASTLDLGMRAQPNPDRMIRLAPELILASQDYAFVKGLLERIGPTTLLDVYTPGQDIYENLSELATQIGDITGHPDKAAHYITQVDDELDGISHQLLQHRGQPVAVIQFIDARNVRVYGKPSLFSTALEKIGISNAWTAAVNQWGFQSADLTDLAALPEDTTIFIIKPYPADLPGKLQENMIWQALPAVRKNRVILAEPIWTLGGLSTVLRFAQTVRDGLLAQDANAGSNAAFRFPGYNK</sequence>
<dbReference type="Gene3D" id="3.40.50.1980">
    <property type="entry name" value="Nitrogenase molybdenum iron protein domain"/>
    <property type="match status" value="2"/>
</dbReference>
<dbReference type="InterPro" id="IPR051313">
    <property type="entry name" value="Bact_iron-sidero_bind"/>
</dbReference>
<dbReference type="PRINTS" id="PR01715">
    <property type="entry name" value="FERRIBNDNGPP"/>
</dbReference>
<feature type="chain" id="PRO_5016899652" description="Fe/B12 periplasmic-binding domain-containing protein" evidence="6">
    <location>
        <begin position="25"/>
        <end position="331"/>
    </location>
</feature>
<keyword evidence="4" id="KW-0406">Ion transport</keyword>
<comment type="similarity">
    <text evidence="2">Belongs to the bacterial solute-binding protein 8 family.</text>
</comment>
<dbReference type="InterPro" id="IPR002491">
    <property type="entry name" value="ABC_transptr_periplasmic_BD"/>
</dbReference>
<evidence type="ECO:0000256" key="5">
    <source>
        <dbReference type="ARBA" id="ARBA00022729"/>
    </source>
</evidence>
<dbReference type="GO" id="GO:1901678">
    <property type="term" value="P:iron coordination entity transport"/>
    <property type="evidence" value="ECO:0007669"/>
    <property type="project" value="UniProtKB-ARBA"/>
</dbReference>
<dbReference type="PROSITE" id="PS50983">
    <property type="entry name" value="FE_B12_PBP"/>
    <property type="match status" value="1"/>
</dbReference>
<evidence type="ECO:0000256" key="4">
    <source>
        <dbReference type="ARBA" id="ARBA00022496"/>
    </source>
</evidence>
<gene>
    <name evidence="8" type="ORF">DD666_20670</name>
</gene>
<dbReference type="Pfam" id="PF01497">
    <property type="entry name" value="Peripla_BP_2"/>
    <property type="match status" value="1"/>
</dbReference>
<dbReference type="PANTHER" id="PTHR30532:SF1">
    <property type="entry name" value="IRON(3+)-HYDROXAMATE-BINDING PROTEIN FHUD"/>
    <property type="match status" value="1"/>
</dbReference>
<reference evidence="8 9" key="1">
    <citation type="journal article" date="2018" name="Nat. Biotechnol.">
        <title>A standardized bacterial taxonomy based on genome phylogeny substantially revises the tree of life.</title>
        <authorList>
            <person name="Parks D.H."/>
            <person name="Chuvochina M."/>
            <person name="Waite D.W."/>
            <person name="Rinke C."/>
            <person name="Skarshewski A."/>
            <person name="Chaumeil P.A."/>
            <person name="Hugenholtz P."/>
        </authorList>
    </citation>
    <scope>NUCLEOTIDE SEQUENCE [LARGE SCALE GENOMIC DNA]</scope>
    <source>
        <strain evidence="8">UBA10707</strain>
    </source>
</reference>
<accession>A0A356LLR0</accession>
<protein>
    <recommendedName>
        <fullName evidence="7">Fe/B12 periplasmic-binding domain-containing protein</fullName>
    </recommendedName>
</protein>
<dbReference type="SUPFAM" id="SSF53807">
    <property type="entry name" value="Helical backbone' metal receptor"/>
    <property type="match status" value="1"/>
</dbReference>
<keyword evidence="4" id="KW-0410">Iron transport</keyword>
<feature type="signal peptide" evidence="6">
    <location>
        <begin position="1"/>
        <end position="24"/>
    </location>
</feature>
<dbReference type="AlphaFoldDB" id="A0A356LLR0"/>
<organism evidence="8 9">
    <name type="scientific">Advenella kashmirensis</name>
    <dbReference type="NCBI Taxonomy" id="310575"/>
    <lineage>
        <taxon>Bacteria</taxon>
        <taxon>Pseudomonadati</taxon>
        <taxon>Pseudomonadota</taxon>
        <taxon>Betaproteobacteria</taxon>
        <taxon>Burkholderiales</taxon>
        <taxon>Alcaligenaceae</taxon>
    </lineage>
</organism>
<evidence type="ECO:0000256" key="6">
    <source>
        <dbReference type="SAM" id="SignalP"/>
    </source>
</evidence>
<name>A0A356LLR0_9BURK</name>
<proteinExistence type="inferred from homology"/>
<evidence type="ECO:0000256" key="2">
    <source>
        <dbReference type="ARBA" id="ARBA00008814"/>
    </source>
</evidence>
<evidence type="ECO:0000313" key="9">
    <source>
        <dbReference type="Proteomes" id="UP000264036"/>
    </source>
</evidence>
<evidence type="ECO:0000313" key="8">
    <source>
        <dbReference type="EMBL" id="HBP31809.1"/>
    </source>
</evidence>
<evidence type="ECO:0000256" key="1">
    <source>
        <dbReference type="ARBA" id="ARBA00004196"/>
    </source>
</evidence>
<dbReference type="GO" id="GO:0030288">
    <property type="term" value="C:outer membrane-bounded periplasmic space"/>
    <property type="evidence" value="ECO:0007669"/>
    <property type="project" value="TreeGrafter"/>
</dbReference>
<dbReference type="PANTHER" id="PTHR30532">
    <property type="entry name" value="IRON III DICITRATE-BINDING PERIPLASMIC PROTEIN"/>
    <property type="match status" value="1"/>
</dbReference>
<dbReference type="Proteomes" id="UP000264036">
    <property type="component" value="Unassembled WGS sequence"/>
</dbReference>